<dbReference type="Pfam" id="PF22956">
    <property type="entry name" value="VPS15-like_hel"/>
    <property type="match status" value="1"/>
</dbReference>
<keyword evidence="7" id="KW-0547">Nucleotide-binding</keyword>
<dbReference type="InterPro" id="IPR011989">
    <property type="entry name" value="ARM-like"/>
</dbReference>
<dbReference type="InterPro" id="IPR015943">
    <property type="entry name" value="WD40/YVTN_repeat-like_dom_sf"/>
</dbReference>
<dbReference type="Gene3D" id="2.130.10.10">
    <property type="entry name" value="YVTN repeat-like/Quinoprotein amine dehydrogenase"/>
    <property type="match status" value="2"/>
</dbReference>
<dbReference type="InterPro" id="IPR036322">
    <property type="entry name" value="WD40_repeat_dom_sf"/>
</dbReference>
<evidence type="ECO:0000256" key="6">
    <source>
        <dbReference type="ARBA" id="ARBA00022737"/>
    </source>
</evidence>
<dbReference type="PANTHER" id="PTHR17583:SF0">
    <property type="entry name" value="PHOSPHOINOSITIDE 3-KINASE REGULATORY SUBUNIT 4"/>
    <property type="match status" value="1"/>
</dbReference>
<dbReference type="InterPro" id="IPR011009">
    <property type="entry name" value="Kinase-like_dom_sf"/>
</dbReference>
<dbReference type="Gene3D" id="1.25.10.10">
    <property type="entry name" value="Leucine-rich Repeat Variant"/>
    <property type="match status" value="2"/>
</dbReference>
<dbReference type="EC" id="2.7.11.1" evidence="2"/>
<dbReference type="SUPFAM" id="SSF48371">
    <property type="entry name" value="ARM repeat"/>
    <property type="match status" value="1"/>
</dbReference>
<comment type="subcellular location">
    <subcellularLocation>
        <location evidence="1">Cytoplasmic vesicle</location>
        <location evidence="1">Autophagosome</location>
    </subcellularLocation>
</comment>
<dbReference type="GO" id="GO:0006623">
    <property type="term" value="P:protein targeting to vacuole"/>
    <property type="evidence" value="ECO:0007669"/>
    <property type="project" value="TreeGrafter"/>
</dbReference>
<dbReference type="PANTHER" id="PTHR17583">
    <property type="entry name" value="PHOSPHOINOSITIDE 3-KINASE REGULATORY SUBUNIT 4"/>
    <property type="match status" value="1"/>
</dbReference>
<dbReference type="GO" id="GO:0016236">
    <property type="term" value="P:macroautophagy"/>
    <property type="evidence" value="ECO:0007669"/>
    <property type="project" value="InterPro"/>
</dbReference>
<keyword evidence="4 10" id="KW-0853">WD repeat</keyword>
<dbReference type="SMART" id="SM00320">
    <property type="entry name" value="WD40"/>
    <property type="match status" value="4"/>
</dbReference>
<name>A0A4U8UPT3_STECR</name>
<evidence type="ECO:0000256" key="7">
    <source>
        <dbReference type="ARBA" id="ARBA00022741"/>
    </source>
</evidence>
<keyword evidence="5" id="KW-0808">Transferase</keyword>
<dbReference type="SUPFAM" id="SSF56112">
    <property type="entry name" value="Protein kinase-like (PK-like)"/>
    <property type="match status" value="1"/>
</dbReference>
<dbReference type="PROSITE" id="PS50294">
    <property type="entry name" value="WD_REPEATS_REGION"/>
    <property type="match status" value="1"/>
</dbReference>
<dbReference type="SMART" id="SM00220">
    <property type="entry name" value="S_TKc"/>
    <property type="match status" value="1"/>
</dbReference>
<dbReference type="SUPFAM" id="SSF50978">
    <property type="entry name" value="WD40 repeat-like"/>
    <property type="match status" value="1"/>
</dbReference>
<gene>
    <name evidence="12" type="ORF">L596_002594</name>
</gene>
<reference evidence="12 13" key="2">
    <citation type="journal article" date="2019" name="G3 (Bethesda)">
        <title>Hybrid Assembly of the Genome of the Entomopathogenic Nematode Steinernema carpocapsae Identifies the X-Chromosome.</title>
        <authorList>
            <person name="Serra L."/>
            <person name="Macchietto M."/>
            <person name="Macias-Munoz A."/>
            <person name="McGill C.J."/>
            <person name="Rodriguez I.M."/>
            <person name="Rodriguez B."/>
            <person name="Murad R."/>
            <person name="Mortazavi A."/>
        </authorList>
    </citation>
    <scope>NUCLEOTIDE SEQUENCE [LARGE SCALE GENOMIC DNA]</scope>
    <source>
        <strain evidence="12 13">ALL</strain>
    </source>
</reference>
<dbReference type="OrthoDB" id="242910at2759"/>
<dbReference type="InterPro" id="IPR008271">
    <property type="entry name" value="Ser/Thr_kinase_AS"/>
</dbReference>
<evidence type="ECO:0000313" key="13">
    <source>
        <dbReference type="Proteomes" id="UP000298663"/>
    </source>
</evidence>
<evidence type="ECO:0000256" key="2">
    <source>
        <dbReference type="ARBA" id="ARBA00012513"/>
    </source>
</evidence>
<dbReference type="GO" id="GO:0005770">
    <property type="term" value="C:late endosome"/>
    <property type="evidence" value="ECO:0007669"/>
    <property type="project" value="TreeGrafter"/>
</dbReference>
<evidence type="ECO:0000256" key="5">
    <source>
        <dbReference type="ARBA" id="ARBA00022679"/>
    </source>
</evidence>
<dbReference type="GO" id="GO:0034271">
    <property type="term" value="C:phosphatidylinositol 3-kinase complex, class III, type I"/>
    <property type="evidence" value="ECO:0007669"/>
    <property type="project" value="TreeGrafter"/>
</dbReference>
<dbReference type="Pfam" id="PF00400">
    <property type="entry name" value="WD40"/>
    <property type="match status" value="1"/>
</dbReference>
<keyword evidence="3" id="KW-0723">Serine/threonine-protein kinase</keyword>
<feature type="domain" description="Protein kinase" evidence="11">
    <location>
        <begin position="26"/>
        <end position="310"/>
    </location>
</feature>
<sequence length="1390" mass="157241">MGNVLSSAIPTQILPVEAYIADVPELKFIINLGSTRFMKVARADHHVEGSLVLKVFVLCDQSFSIEPYRDQIFEIRRRLQSCSNCCPFNRVYLANSRCAILSRPYYKDTLYDRMSTRPFIVDAEKRWIAFQLLNALEQCKNAGVCHGDLKSQNVLISSSNWVQVTDFASFKPAFLAMDNPSNFTFFFDTSRRRSCYLAPERFVQTSEVSRLPGEYAGFTEGLTHEMDVYSMACVLIELFTDGQCPFYFGEQMIRYLLCDDKDPAVSDYVVTALQGVNEALHPLLMTMLSKDPSGRLGWIEKFEKLKETFFPPLFDEFVYGYFKLFRAKPEALKNLTTLSDFDQPSGGKILSMEADDTVAKLSHNFAIIWDKLKILPQEYPDMAVLFVSLLTSEMRALRSLSAKLEAVRLLKQLAEISSTLIVTERILPYLMYALSDSFVQVRCEAVYVIADLIESLKDCPKEGYRLFADYLFPKLKGTAVDKSAYVRMALASNLGRFARSSLRFIRDSTSPLNDVDTTSDSGESEIETWAKAKQTLQQAINEIFVVLCTGDNNVRLCLISQPTTLQLCDFFASPDIEVQLSHMITFINDKHDWRLRETFFSSIWIPSSLVNRQRYEIKPILEEGLNDSEEFVILRTIKCIHILCERGVLDKWGLFRMLKGVVRFLAHPNKWLRLAVVNFLVMLDKTLKVADIRCKVTPMVNAYLTQPLIRFDRATIVYQSLKAPIPRVAWEKVSHLNTLLEPVFDQLDSTRNYCNMDNVSGSLSQSKSGMPYNTFHAKDGQNVEAAIQKLRNLGLSDKDMDSKLLAFRDLFNRTSSLRRSALDKQASYGKGHRKEDGVVNLKHHPRVTRRRFDLERSCMVIMAQAEVTSQPTTKANADWKAMFGSEDEKYPVAQAVEKGILVSEERSLGAGPLVSGESSLVNADNAPCQALWATSKVMLESLFHHKHDIYKRSKRSAATFPSNHFSNERDAFYTDAALITYLGRTDVRQVAHLHEHSASVTQLATSSDGMHLASASADKGVRIWSTKQIQGDCSVAIRSEQHLIHPAKVNSVQFLYSRDNHIATGGNDSRITVFDWRAGQVSRMVALDQKADGQITDMYSSGALLYALTHHGSMFCYDFRAPRPHMALRGSASTPPRWKDRLPNKYGLISSFAVDPVSNYWMSLTSTTGHMLLWDIRFGLEVASWSHVISPRYGKPEKKSCRMIKCWANSRPGCESQLFTSSEYNGEVSLWNMATRERTCILWSHKNKPLQYSSDIMHQTTALAVCPSTYGVYTGDSYGAVRFWDLNNASSCAYLSGPARKSQHGEFSSDHRRAVYRNSFHQNGVSVISEDLMVTTNPEGKYDQTAISPHVGDYHRDAITDIVCLAGDLFASSDRSGVVKVWKRFNENRA</sequence>
<evidence type="ECO:0000256" key="9">
    <source>
        <dbReference type="ARBA" id="ARBA00022840"/>
    </source>
</evidence>
<dbReference type="PROSITE" id="PS50082">
    <property type="entry name" value="WD_REPEATS_2"/>
    <property type="match status" value="1"/>
</dbReference>
<protein>
    <recommendedName>
        <fullName evidence="2">non-specific serine/threonine protein kinase</fullName>
        <ecNumber evidence="2">2.7.11.1</ecNumber>
    </recommendedName>
</protein>
<dbReference type="InterPro" id="IPR045162">
    <property type="entry name" value="Vps15-like"/>
</dbReference>
<keyword evidence="6" id="KW-0677">Repeat</keyword>
<evidence type="ECO:0000313" key="12">
    <source>
        <dbReference type="EMBL" id="TMS35134.1"/>
    </source>
</evidence>
<evidence type="ECO:0000256" key="3">
    <source>
        <dbReference type="ARBA" id="ARBA00022527"/>
    </source>
</evidence>
<accession>A0A4U8UPT3</accession>
<dbReference type="Gene3D" id="1.10.510.10">
    <property type="entry name" value="Transferase(Phosphotransferase) domain 1"/>
    <property type="match status" value="1"/>
</dbReference>
<reference evidence="12 13" key="1">
    <citation type="journal article" date="2015" name="Genome Biol.">
        <title>Comparative genomics of Steinernema reveals deeply conserved gene regulatory networks.</title>
        <authorList>
            <person name="Dillman A.R."/>
            <person name="Macchietto M."/>
            <person name="Porter C.F."/>
            <person name="Rogers A."/>
            <person name="Williams B."/>
            <person name="Antoshechkin I."/>
            <person name="Lee M.M."/>
            <person name="Goodwin Z."/>
            <person name="Lu X."/>
            <person name="Lewis E.E."/>
            <person name="Goodrich-Blair H."/>
            <person name="Stock S.P."/>
            <person name="Adams B.J."/>
            <person name="Sternberg P.W."/>
            <person name="Mortazavi A."/>
        </authorList>
    </citation>
    <scope>NUCLEOTIDE SEQUENCE [LARGE SCALE GENOMIC DNA]</scope>
    <source>
        <strain evidence="12 13">ALL</strain>
    </source>
</reference>
<evidence type="ECO:0000256" key="1">
    <source>
        <dbReference type="ARBA" id="ARBA00004419"/>
    </source>
</evidence>
<keyword evidence="13" id="KW-1185">Reference proteome</keyword>
<keyword evidence="8" id="KW-0418">Kinase</keyword>
<evidence type="ECO:0000256" key="4">
    <source>
        <dbReference type="ARBA" id="ARBA00022574"/>
    </source>
</evidence>
<dbReference type="InterPro" id="IPR016024">
    <property type="entry name" value="ARM-type_fold"/>
</dbReference>
<dbReference type="GO" id="GO:0045324">
    <property type="term" value="P:late endosome to vacuole transport"/>
    <property type="evidence" value="ECO:0007669"/>
    <property type="project" value="InterPro"/>
</dbReference>
<dbReference type="STRING" id="34508.A0A4U8UPT3"/>
<dbReference type="InterPro" id="IPR001680">
    <property type="entry name" value="WD40_rpt"/>
</dbReference>
<evidence type="ECO:0000256" key="10">
    <source>
        <dbReference type="PROSITE-ProRule" id="PRU00221"/>
    </source>
</evidence>
<dbReference type="InterPro" id="IPR055231">
    <property type="entry name" value="2AA_helical"/>
</dbReference>
<proteinExistence type="predicted"/>
<dbReference type="GO" id="GO:0034272">
    <property type="term" value="C:phosphatidylinositol 3-kinase complex, class III, type II"/>
    <property type="evidence" value="ECO:0007669"/>
    <property type="project" value="TreeGrafter"/>
</dbReference>
<dbReference type="EMBL" id="AZBU02000001">
    <property type="protein sequence ID" value="TMS35134.1"/>
    <property type="molecule type" value="Genomic_DNA"/>
</dbReference>
<dbReference type="GO" id="GO:0071561">
    <property type="term" value="C:nucleus-vacuole junction"/>
    <property type="evidence" value="ECO:0007669"/>
    <property type="project" value="TreeGrafter"/>
</dbReference>
<evidence type="ECO:0000259" key="11">
    <source>
        <dbReference type="PROSITE" id="PS50011"/>
    </source>
</evidence>
<dbReference type="Proteomes" id="UP000298663">
    <property type="component" value="Unassembled WGS sequence"/>
</dbReference>
<organism evidence="12 13">
    <name type="scientific">Steinernema carpocapsae</name>
    <name type="common">Entomopathogenic nematode</name>
    <dbReference type="NCBI Taxonomy" id="34508"/>
    <lineage>
        <taxon>Eukaryota</taxon>
        <taxon>Metazoa</taxon>
        <taxon>Ecdysozoa</taxon>
        <taxon>Nematoda</taxon>
        <taxon>Chromadorea</taxon>
        <taxon>Rhabditida</taxon>
        <taxon>Tylenchina</taxon>
        <taxon>Panagrolaimomorpha</taxon>
        <taxon>Strongyloidoidea</taxon>
        <taxon>Steinernematidae</taxon>
        <taxon>Steinernema</taxon>
    </lineage>
</organism>
<keyword evidence="9" id="KW-0067">ATP-binding</keyword>
<dbReference type="PROSITE" id="PS00108">
    <property type="entry name" value="PROTEIN_KINASE_ST"/>
    <property type="match status" value="1"/>
</dbReference>
<dbReference type="GO" id="GO:0004674">
    <property type="term" value="F:protein serine/threonine kinase activity"/>
    <property type="evidence" value="ECO:0007669"/>
    <property type="project" value="UniProtKB-KW"/>
</dbReference>
<comment type="caution">
    <text evidence="12">The sequence shown here is derived from an EMBL/GenBank/DDBJ whole genome shotgun (WGS) entry which is preliminary data.</text>
</comment>
<feature type="repeat" description="WD" evidence="10">
    <location>
        <begin position="993"/>
        <end position="1025"/>
    </location>
</feature>
<dbReference type="GO" id="GO:0005776">
    <property type="term" value="C:autophagosome"/>
    <property type="evidence" value="ECO:0007669"/>
    <property type="project" value="UniProtKB-SubCell"/>
</dbReference>
<dbReference type="GO" id="GO:0005524">
    <property type="term" value="F:ATP binding"/>
    <property type="evidence" value="ECO:0007669"/>
    <property type="project" value="UniProtKB-KW"/>
</dbReference>
<dbReference type="InterPro" id="IPR000719">
    <property type="entry name" value="Prot_kinase_dom"/>
</dbReference>
<dbReference type="Pfam" id="PF00069">
    <property type="entry name" value="Pkinase"/>
    <property type="match status" value="1"/>
</dbReference>
<evidence type="ECO:0000256" key="8">
    <source>
        <dbReference type="ARBA" id="ARBA00022777"/>
    </source>
</evidence>
<dbReference type="PROSITE" id="PS50011">
    <property type="entry name" value="PROTEIN_KINASE_DOM"/>
    <property type="match status" value="1"/>
</dbReference>